<keyword evidence="11" id="KW-1185">Reference proteome</keyword>
<evidence type="ECO:0000313" key="11">
    <source>
        <dbReference type="Proteomes" id="UP000008467"/>
    </source>
</evidence>
<dbReference type="GO" id="GO:0005886">
    <property type="term" value="C:plasma membrane"/>
    <property type="evidence" value="ECO:0007669"/>
    <property type="project" value="UniProtKB-SubCell"/>
</dbReference>
<sequence>MNLFTTLIKDPFYIRLIGAALVLFIFIIAKRILSKLVIKFLSKIQFKQKRLDIVLFDCLQKPFNYLFLFTGIYMALAISPFIYYQTPSEQSFILGELTIPISIISKATLTKYYSVIIIGIITWAIYDLEHIYEQLFSNFNMRVALIDNTLFIRYMARIIRFITVTIGVMLILITLVPNLSTIITGVGIGGAAVAIISKDSIANIFSGMILLLDKPFVIGDWVELGTIEGIVEDISFRSTRIRTFTQGLVVIPNATIGNSNITNWSRMSKRRVKFDLGVAYATSTTQLKTCITKIKNYLETHPDIEADTSLVAFENFGDYALNIQIIYYVLKTDYPSYLAIKEVVNLELIAICDSLDISIAFPTQTLMIEGQNIQSK</sequence>
<dbReference type="SUPFAM" id="SSF82689">
    <property type="entry name" value="Mechanosensitive channel protein MscS (YggB), C-terminal domain"/>
    <property type="match status" value="1"/>
</dbReference>
<dbReference type="SUPFAM" id="SSF50182">
    <property type="entry name" value="Sm-like ribonucleoproteins"/>
    <property type="match status" value="1"/>
</dbReference>
<accession>F2JST4</accession>
<feature type="transmembrane region" description="Helical" evidence="7">
    <location>
        <begin position="65"/>
        <end position="84"/>
    </location>
</feature>
<feature type="transmembrane region" description="Helical" evidence="7">
    <location>
        <begin position="12"/>
        <end position="33"/>
    </location>
</feature>
<dbReference type="InterPro" id="IPR023408">
    <property type="entry name" value="MscS_beta-dom_sf"/>
</dbReference>
<dbReference type="PANTHER" id="PTHR30566">
    <property type="entry name" value="YNAI-RELATED MECHANOSENSITIVE ION CHANNEL"/>
    <property type="match status" value="1"/>
</dbReference>
<evidence type="ECO:0000256" key="4">
    <source>
        <dbReference type="ARBA" id="ARBA00022692"/>
    </source>
</evidence>
<proteinExistence type="inferred from homology"/>
<gene>
    <name evidence="10" type="ordered locus">Clole_2347</name>
</gene>
<dbReference type="HOGENOM" id="CLU_037945_0_4_9"/>
<evidence type="ECO:0000256" key="2">
    <source>
        <dbReference type="ARBA" id="ARBA00008017"/>
    </source>
</evidence>
<dbReference type="Pfam" id="PF00924">
    <property type="entry name" value="MS_channel_2nd"/>
    <property type="match status" value="1"/>
</dbReference>
<comment type="similarity">
    <text evidence="2">Belongs to the MscS (TC 1.A.23) family.</text>
</comment>
<feature type="domain" description="Mechanosensitive ion channel MscS" evidence="8">
    <location>
        <begin position="199"/>
        <end position="266"/>
    </location>
</feature>
<keyword evidence="3" id="KW-1003">Cell membrane</keyword>
<dbReference type="eggNOG" id="COG0668">
    <property type="taxonomic scope" value="Bacteria"/>
</dbReference>
<dbReference type="Gene3D" id="1.10.287.1260">
    <property type="match status" value="1"/>
</dbReference>
<dbReference type="KEGG" id="cle:Clole_2347"/>
<evidence type="ECO:0000259" key="9">
    <source>
        <dbReference type="Pfam" id="PF21082"/>
    </source>
</evidence>
<dbReference type="RefSeq" id="WP_013657349.1">
    <property type="nucleotide sequence ID" value="NC_015275.1"/>
</dbReference>
<keyword evidence="4 7" id="KW-0812">Transmembrane</keyword>
<dbReference type="Gene3D" id="3.30.70.100">
    <property type="match status" value="1"/>
</dbReference>
<evidence type="ECO:0000256" key="6">
    <source>
        <dbReference type="ARBA" id="ARBA00023136"/>
    </source>
</evidence>
<dbReference type="InterPro" id="IPR011066">
    <property type="entry name" value="MscS_channel_C_sf"/>
</dbReference>
<evidence type="ECO:0000313" key="10">
    <source>
        <dbReference type="EMBL" id="ADZ84055.1"/>
    </source>
</evidence>
<dbReference type="Proteomes" id="UP000008467">
    <property type="component" value="Chromosome"/>
</dbReference>
<name>F2JST4_CELLD</name>
<evidence type="ECO:0000256" key="3">
    <source>
        <dbReference type="ARBA" id="ARBA00022475"/>
    </source>
</evidence>
<dbReference type="InterPro" id="IPR049278">
    <property type="entry name" value="MS_channel_C"/>
</dbReference>
<dbReference type="InterPro" id="IPR010920">
    <property type="entry name" value="LSM_dom_sf"/>
</dbReference>
<evidence type="ECO:0000256" key="1">
    <source>
        <dbReference type="ARBA" id="ARBA00004651"/>
    </source>
</evidence>
<comment type="subcellular location">
    <subcellularLocation>
        <location evidence="1">Cell membrane</location>
        <topology evidence="1">Multi-pass membrane protein</topology>
    </subcellularLocation>
</comment>
<feature type="domain" description="Mechanosensitive ion channel MscS C-terminal" evidence="9">
    <location>
        <begin position="272"/>
        <end position="359"/>
    </location>
</feature>
<evidence type="ECO:0000256" key="5">
    <source>
        <dbReference type="ARBA" id="ARBA00022989"/>
    </source>
</evidence>
<evidence type="ECO:0000259" key="8">
    <source>
        <dbReference type="Pfam" id="PF00924"/>
    </source>
</evidence>
<dbReference type="InterPro" id="IPR006685">
    <property type="entry name" value="MscS_channel_2nd"/>
</dbReference>
<reference evidence="10 11" key="1">
    <citation type="journal article" date="2011" name="J. Bacteriol.">
        <title>Complete genome sequence of the cellulose-degrading bacterium Cellulosilyticum lentocellum.</title>
        <authorList>
            <consortium name="US DOE Joint Genome Institute"/>
            <person name="Miller D.A."/>
            <person name="Suen G."/>
            <person name="Bruce D."/>
            <person name="Copeland A."/>
            <person name="Cheng J.F."/>
            <person name="Detter C."/>
            <person name="Goodwin L.A."/>
            <person name="Han C.S."/>
            <person name="Hauser L.J."/>
            <person name="Land M.L."/>
            <person name="Lapidus A."/>
            <person name="Lucas S."/>
            <person name="Meincke L."/>
            <person name="Pitluck S."/>
            <person name="Tapia R."/>
            <person name="Teshima H."/>
            <person name="Woyke T."/>
            <person name="Fox B.G."/>
            <person name="Angert E.R."/>
            <person name="Currie C.R."/>
        </authorList>
    </citation>
    <scope>NUCLEOTIDE SEQUENCE [LARGE SCALE GENOMIC DNA]</scope>
    <source>
        <strain evidence="11">ATCC 49066 / DSM 5427 / NCIMB 11756 / RHM5</strain>
    </source>
</reference>
<keyword evidence="6 7" id="KW-0472">Membrane</keyword>
<dbReference type="STRING" id="642492.Clole_2347"/>
<dbReference type="Gene3D" id="2.30.30.60">
    <property type="match status" value="1"/>
</dbReference>
<protein>
    <submittedName>
        <fullName evidence="10">MscS Mechanosensitive ion channel</fullName>
    </submittedName>
</protein>
<dbReference type="GO" id="GO:0055085">
    <property type="term" value="P:transmembrane transport"/>
    <property type="evidence" value="ECO:0007669"/>
    <property type="project" value="InterPro"/>
</dbReference>
<keyword evidence="5 7" id="KW-1133">Transmembrane helix</keyword>
<dbReference type="EMBL" id="CP002582">
    <property type="protein sequence ID" value="ADZ84055.1"/>
    <property type="molecule type" value="Genomic_DNA"/>
</dbReference>
<dbReference type="AlphaFoldDB" id="F2JST4"/>
<organism evidence="10 11">
    <name type="scientific">Cellulosilyticum lentocellum (strain ATCC 49066 / DSM 5427 / NCIMB 11756 / RHM5)</name>
    <name type="common">Clostridium lentocellum</name>
    <dbReference type="NCBI Taxonomy" id="642492"/>
    <lineage>
        <taxon>Bacteria</taxon>
        <taxon>Bacillati</taxon>
        <taxon>Bacillota</taxon>
        <taxon>Clostridia</taxon>
        <taxon>Lachnospirales</taxon>
        <taxon>Cellulosilyticaceae</taxon>
        <taxon>Cellulosilyticum</taxon>
    </lineage>
</organism>
<dbReference type="PANTHER" id="PTHR30566:SF5">
    <property type="entry name" value="MECHANOSENSITIVE ION CHANNEL PROTEIN 1, MITOCHONDRIAL-RELATED"/>
    <property type="match status" value="1"/>
</dbReference>
<evidence type="ECO:0000256" key="7">
    <source>
        <dbReference type="SAM" id="Phobius"/>
    </source>
</evidence>
<dbReference type="Pfam" id="PF21082">
    <property type="entry name" value="MS_channel_3rd"/>
    <property type="match status" value="1"/>
</dbReference>
<feature type="transmembrane region" description="Helical" evidence="7">
    <location>
        <begin position="150"/>
        <end position="173"/>
    </location>
</feature>